<proteinExistence type="predicted"/>
<organism evidence="3 4">
    <name type="scientific">Brachionus plicatilis</name>
    <name type="common">Marine rotifer</name>
    <name type="synonym">Brachionus muelleri</name>
    <dbReference type="NCBI Taxonomy" id="10195"/>
    <lineage>
        <taxon>Eukaryota</taxon>
        <taxon>Metazoa</taxon>
        <taxon>Spiralia</taxon>
        <taxon>Gnathifera</taxon>
        <taxon>Rotifera</taxon>
        <taxon>Eurotatoria</taxon>
        <taxon>Monogononta</taxon>
        <taxon>Pseudotrocha</taxon>
        <taxon>Ploima</taxon>
        <taxon>Brachionidae</taxon>
        <taxon>Brachionus</taxon>
    </lineage>
</organism>
<name>A0A3M7SIQ0_BRAPC</name>
<dbReference type="Gene3D" id="3.80.10.10">
    <property type="entry name" value="Ribonuclease Inhibitor"/>
    <property type="match status" value="1"/>
</dbReference>
<protein>
    <submittedName>
        <fullName evidence="3">Insulin-like growth factor-binding complex acid labile subunit</fullName>
    </submittedName>
</protein>
<dbReference type="InterPro" id="IPR032675">
    <property type="entry name" value="LRR_dom_sf"/>
</dbReference>
<gene>
    <name evidence="3" type="ORF">BpHYR1_024036</name>
</gene>
<evidence type="ECO:0000313" key="4">
    <source>
        <dbReference type="Proteomes" id="UP000276133"/>
    </source>
</evidence>
<evidence type="ECO:0000256" key="2">
    <source>
        <dbReference type="ARBA" id="ARBA00022737"/>
    </source>
</evidence>
<dbReference type="SUPFAM" id="SSF52058">
    <property type="entry name" value="L domain-like"/>
    <property type="match status" value="1"/>
</dbReference>
<dbReference type="EMBL" id="REGN01001311">
    <property type="protein sequence ID" value="RNA35592.1"/>
    <property type="molecule type" value="Genomic_DNA"/>
</dbReference>
<dbReference type="InterPro" id="IPR050333">
    <property type="entry name" value="SLRP"/>
</dbReference>
<dbReference type="Proteomes" id="UP000276133">
    <property type="component" value="Unassembled WGS sequence"/>
</dbReference>
<comment type="caution">
    <text evidence="3">The sequence shown here is derived from an EMBL/GenBank/DDBJ whole genome shotgun (WGS) entry which is preliminary data.</text>
</comment>
<accession>A0A3M7SIQ0</accession>
<dbReference type="AlphaFoldDB" id="A0A3M7SIQ0"/>
<dbReference type="PANTHER" id="PTHR45712">
    <property type="entry name" value="AGAP008170-PA"/>
    <property type="match status" value="1"/>
</dbReference>
<dbReference type="PANTHER" id="PTHR45712:SF30">
    <property type="entry name" value="LRRNT DOMAIN-CONTAINING PROTEIN"/>
    <property type="match status" value="1"/>
</dbReference>
<dbReference type="STRING" id="10195.A0A3M7SIQ0"/>
<sequence>MEFLQNISDIKFLNLSYNRIQKVPSCLQRKSQLIEINFKKNKILSIEKNIFDDLPGLELVNFSENLLKELPENLVEKCCRIRNIDFSFNKIKKIENIGIAGKSIQKFNFSRNILSAIDLNFFNDARINVIDLRNFITIDEINFHYILNYIINSYDSNEEDILSILLLIGFQDTVKTTSRNQEKSIEKLFDKLEQVSKRNWTFIDFILSLDIKQEEIYTCLTKLNKTIQEIKIKNNNQRIFFNRIKSNESFLKLCRSENKELLKSFLPIEHLREYFSDESKRSLDYSIKDLEDKITSFISIDDMYKFDHASAFKIAAKDENEETLIVLIYLFKFMEQVAKTNRSLNFKYEKIREQFFDKCLHYIFEYKCQGIIDILLYNNEIPMSFFDLPDQNELLYDPRAYKQKRLCFVKILSYIKRNKNYLSLQNAKIAATFEQEWNSLPKILYHFNLKQIKRFLFRSFIKDNLKNYKAKRDFDPNNDKQKYQDIKENFRINMGKLEHRTFELLQNENYGYCTSHTVRPWSR</sequence>
<keyword evidence="4" id="KW-1185">Reference proteome</keyword>
<evidence type="ECO:0000313" key="3">
    <source>
        <dbReference type="EMBL" id="RNA35592.1"/>
    </source>
</evidence>
<dbReference type="OrthoDB" id="9985976at2759"/>
<evidence type="ECO:0000256" key="1">
    <source>
        <dbReference type="ARBA" id="ARBA00022614"/>
    </source>
</evidence>
<keyword evidence="2" id="KW-0677">Repeat</keyword>
<keyword evidence="1" id="KW-0433">Leucine-rich repeat</keyword>
<reference evidence="3 4" key="1">
    <citation type="journal article" date="2018" name="Sci. Rep.">
        <title>Genomic signatures of local adaptation to the degree of environmental predictability in rotifers.</title>
        <authorList>
            <person name="Franch-Gras L."/>
            <person name="Hahn C."/>
            <person name="Garcia-Roger E.M."/>
            <person name="Carmona M.J."/>
            <person name="Serra M."/>
            <person name="Gomez A."/>
        </authorList>
    </citation>
    <scope>NUCLEOTIDE SEQUENCE [LARGE SCALE GENOMIC DNA]</scope>
    <source>
        <strain evidence="3">HYR1</strain>
    </source>
</reference>